<dbReference type="Gene3D" id="3.40.350.10">
    <property type="entry name" value="Creatinase/prolidase N-terminal domain"/>
    <property type="match status" value="1"/>
</dbReference>
<keyword evidence="9" id="KW-0645">Protease</keyword>
<evidence type="ECO:0000256" key="5">
    <source>
        <dbReference type="ARBA" id="ARBA00022723"/>
    </source>
</evidence>
<dbReference type="InterPro" id="IPR052433">
    <property type="entry name" value="X-Pro_dipept-like"/>
</dbReference>
<dbReference type="RefSeq" id="WP_386409410.1">
    <property type="nucleotide sequence ID" value="NZ_JBHTJH010000017.1"/>
</dbReference>
<protein>
    <recommendedName>
        <fullName evidence="4">Xaa-Pro aminopeptidase</fullName>
        <ecNumber evidence="4">3.4.11.9</ecNumber>
    </recommendedName>
</protein>
<keyword evidence="10" id="KW-1185">Reference proteome</keyword>
<dbReference type="InterPro" id="IPR036005">
    <property type="entry name" value="Creatinase/aminopeptidase-like"/>
</dbReference>
<evidence type="ECO:0000256" key="1">
    <source>
        <dbReference type="ARBA" id="ARBA00001424"/>
    </source>
</evidence>
<reference evidence="10" key="1">
    <citation type="journal article" date="2019" name="Int. J. Syst. Evol. Microbiol.">
        <title>The Global Catalogue of Microorganisms (GCM) 10K type strain sequencing project: providing services to taxonomists for standard genome sequencing and annotation.</title>
        <authorList>
            <consortium name="The Broad Institute Genomics Platform"/>
            <consortium name="The Broad Institute Genome Sequencing Center for Infectious Disease"/>
            <person name="Wu L."/>
            <person name="Ma J."/>
        </authorList>
    </citation>
    <scope>NUCLEOTIDE SEQUENCE [LARGE SCALE GENOMIC DNA]</scope>
    <source>
        <strain evidence="10">CCUG 62952</strain>
    </source>
</reference>
<sequence>MKYLPIERDLFIKNRKNFMAQMKPKSLAVFNSNDIYPISADSTMPFEQHRDIFYLSGVDQEESILVLFPDAPEEKHREILFLKETSELIAIWEGEKLTKERAFEVSGVKTVYWLQELEKVFFELMTQCDTVYVNTNEHYRANVETETREDRFTKWWKEKYPAHSVAKSNPILQRLRSVKDKIEIDLIQKACDITEKGFRRILGFVKPGVWEYEVEAEYMHEFLRNRSKKFAYTPIIASGNNANVLHYIENNQQCKDGDLLLMDVGAEYANYSSDMTRTIPVSGRFTKRQREVYDAVLRVKNEATKMLVPGELWKPFHIEVGKIMTSELLGLGLLDKADVQNEDKDWPAYKKYFMHGTSHHMGLDTHDYGLLHEPMQAGNVFTVEPAIYIPDEGFGIRLEDDVVIQEHGAPFNLMRSIPIEAEEIEALMN</sequence>
<comment type="catalytic activity">
    <reaction evidence="1">
        <text>Release of any N-terminal amino acid, including proline, that is linked to proline, even from a dipeptide or tripeptide.</text>
        <dbReference type="EC" id="3.4.11.9"/>
    </reaction>
</comment>
<evidence type="ECO:0000256" key="3">
    <source>
        <dbReference type="ARBA" id="ARBA00008766"/>
    </source>
</evidence>
<dbReference type="GO" id="GO:0004177">
    <property type="term" value="F:aminopeptidase activity"/>
    <property type="evidence" value="ECO:0007669"/>
    <property type="project" value="UniProtKB-KW"/>
</dbReference>
<keyword evidence="6 9" id="KW-0378">Hydrolase</keyword>
<dbReference type="Proteomes" id="UP001596978">
    <property type="component" value="Unassembled WGS sequence"/>
</dbReference>
<evidence type="ECO:0000256" key="2">
    <source>
        <dbReference type="ARBA" id="ARBA00001936"/>
    </source>
</evidence>
<dbReference type="CDD" id="cd01087">
    <property type="entry name" value="Prolidase"/>
    <property type="match status" value="1"/>
</dbReference>
<dbReference type="Gene3D" id="3.90.230.10">
    <property type="entry name" value="Creatinase/methionine aminopeptidase superfamily"/>
    <property type="match status" value="1"/>
</dbReference>
<evidence type="ECO:0000313" key="10">
    <source>
        <dbReference type="Proteomes" id="UP001596978"/>
    </source>
</evidence>
<evidence type="ECO:0000256" key="4">
    <source>
        <dbReference type="ARBA" id="ARBA00012574"/>
    </source>
</evidence>
<evidence type="ECO:0000259" key="8">
    <source>
        <dbReference type="SMART" id="SM01011"/>
    </source>
</evidence>
<proteinExistence type="inferred from homology"/>
<dbReference type="PANTHER" id="PTHR43226:SF4">
    <property type="entry name" value="XAA-PRO AMINOPEPTIDASE 3"/>
    <property type="match status" value="1"/>
</dbReference>
<dbReference type="Pfam" id="PF05195">
    <property type="entry name" value="AMP_N"/>
    <property type="match status" value="1"/>
</dbReference>
<dbReference type="InterPro" id="IPR029149">
    <property type="entry name" value="Creatin/AminoP/Spt16_N"/>
</dbReference>
<dbReference type="PANTHER" id="PTHR43226">
    <property type="entry name" value="XAA-PRO AMINOPEPTIDASE 3"/>
    <property type="match status" value="1"/>
</dbReference>
<keyword evidence="5" id="KW-0479">Metal-binding</keyword>
<comment type="caution">
    <text evidence="9">The sequence shown here is derived from an EMBL/GenBank/DDBJ whole genome shotgun (WGS) entry which is preliminary data.</text>
</comment>
<dbReference type="InterPro" id="IPR000994">
    <property type="entry name" value="Pept_M24"/>
</dbReference>
<name>A0ABW3D333_9FLAO</name>
<keyword evidence="9" id="KW-0031">Aminopeptidase</keyword>
<dbReference type="EMBL" id="JBHTJH010000017">
    <property type="protein sequence ID" value="MFD0863401.1"/>
    <property type="molecule type" value="Genomic_DNA"/>
</dbReference>
<comment type="cofactor">
    <cofactor evidence="2">
        <name>Mn(2+)</name>
        <dbReference type="ChEBI" id="CHEBI:29035"/>
    </cofactor>
</comment>
<dbReference type="SMART" id="SM01011">
    <property type="entry name" value="AMP_N"/>
    <property type="match status" value="1"/>
</dbReference>
<dbReference type="InterPro" id="IPR007865">
    <property type="entry name" value="Aminopep_P_N"/>
</dbReference>
<keyword evidence="7" id="KW-0464">Manganese</keyword>
<comment type="similarity">
    <text evidence="3">Belongs to the peptidase M24B family.</text>
</comment>
<dbReference type="SUPFAM" id="SSF55920">
    <property type="entry name" value="Creatinase/aminopeptidase"/>
    <property type="match status" value="1"/>
</dbReference>
<gene>
    <name evidence="9" type="ORF">ACFQ1M_14395</name>
</gene>
<feature type="domain" description="Aminopeptidase P N-terminal" evidence="8">
    <location>
        <begin position="6"/>
        <end position="142"/>
    </location>
</feature>
<accession>A0ABW3D333</accession>
<dbReference type="EC" id="3.4.11.9" evidence="4"/>
<evidence type="ECO:0000313" key="9">
    <source>
        <dbReference type="EMBL" id="MFD0863401.1"/>
    </source>
</evidence>
<dbReference type="Pfam" id="PF00557">
    <property type="entry name" value="Peptidase_M24"/>
    <property type="match status" value="1"/>
</dbReference>
<evidence type="ECO:0000256" key="7">
    <source>
        <dbReference type="ARBA" id="ARBA00023211"/>
    </source>
</evidence>
<evidence type="ECO:0000256" key="6">
    <source>
        <dbReference type="ARBA" id="ARBA00022801"/>
    </source>
</evidence>
<dbReference type="SUPFAM" id="SSF53092">
    <property type="entry name" value="Creatinase/prolidase N-terminal domain"/>
    <property type="match status" value="1"/>
</dbReference>
<organism evidence="9 10">
    <name type="scientific">Sungkyunkwania multivorans</name>
    <dbReference type="NCBI Taxonomy" id="1173618"/>
    <lineage>
        <taxon>Bacteria</taxon>
        <taxon>Pseudomonadati</taxon>
        <taxon>Bacteroidota</taxon>
        <taxon>Flavobacteriia</taxon>
        <taxon>Flavobacteriales</taxon>
        <taxon>Flavobacteriaceae</taxon>
        <taxon>Sungkyunkwania</taxon>
    </lineage>
</organism>